<name>M4C473_HYAAE</name>
<dbReference type="HOGENOM" id="CLU_178876_0_0_1"/>
<evidence type="ECO:0000313" key="1">
    <source>
        <dbReference type="EnsemblProtists" id="HpaP813891"/>
    </source>
</evidence>
<accession>M4C473</accession>
<dbReference type="Proteomes" id="UP000011713">
    <property type="component" value="Unassembled WGS sequence"/>
</dbReference>
<reference evidence="1" key="2">
    <citation type="submission" date="2015-06" db="UniProtKB">
        <authorList>
            <consortium name="EnsemblProtists"/>
        </authorList>
    </citation>
    <scope>IDENTIFICATION</scope>
    <source>
        <strain evidence="1">Emoy2</strain>
    </source>
</reference>
<evidence type="ECO:0000313" key="2">
    <source>
        <dbReference type="Proteomes" id="UP000011713"/>
    </source>
</evidence>
<dbReference type="AlphaFoldDB" id="M4C473"/>
<sequence>MGRVELFNNSGTGKAAQRAKWILHRTTVVSKLLKLPVKEKTGQGKKRKTIDIAGRLLTRDDLPRITTIPLKRRSVDRVEQQVVRCACVKKAHPTF</sequence>
<dbReference type="InParanoid" id="M4C473"/>
<dbReference type="VEuPathDB" id="FungiDB:HpaG813891"/>
<proteinExistence type="predicted"/>
<organism evidence="1 2">
    <name type="scientific">Hyaloperonospora arabidopsidis (strain Emoy2)</name>
    <name type="common">Downy mildew agent</name>
    <name type="synonym">Peronospora arabidopsidis</name>
    <dbReference type="NCBI Taxonomy" id="559515"/>
    <lineage>
        <taxon>Eukaryota</taxon>
        <taxon>Sar</taxon>
        <taxon>Stramenopiles</taxon>
        <taxon>Oomycota</taxon>
        <taxon>Peronosporomycetes</taxon>
        <taxon>Peronosporales</taxon>
        <taxon>Peronosporaceae</taxon>
        <taxon>Hyaloperonospora</taxon>
    </lineage>
</organism>
<reference evidence="2" key="1">
    <citation type="journal article" date="2010" name="Science">
        <title>Signatures of adaptation to obligate biotrophy in the Hyaloperonospora arabidopsidis genome.</title>
        <authorList>
            <person name="Baxter L."/>
            <person name="Tripathy S."/>
            <person name="Ishaque N."/>
            <person name="Boot N."/>
            <person name="Cabral A."/>
            <person name="Kemen E."/>
            <person name="Thines M."/>
            <person name="Ah-Fong A."/>
            <person name="Anderson R."/>
            <person name="Badejoko W."/>
            <person name="Bittner-Eddy P."/>
            <person name="Boore J.L."/>
            <person name="Chibucos M.C."/>
            <person name="Coates M."/>
            <person name="Dehal P."/>
            <person name="Delehaunty K."/>
            <person name="Dong S."/>
            <person name="Downton P."/>
            <person name="Dumas B."/>
            <person name="Fabro G."/>
            <person name="Fronick C."/>
            <person name="Fuerstenberg S.I."/>
            <person name="Fulton L."/>
            <person name="Gaulin E."/>
            <person name="Govers F."/>
            <person name="Hughes L."/>
            <person name="Humphray S."/>
            <person name="Jiang R.H."/>
            <person name="Judelson H."/>
            <person name="Kamoun S."/>
            <person name="Kyung K."/>
            <person name="Meijer H."/>
            <person name="Minx P."/>
            <person name="Morris P."/>
            <person name="Nelson J."/>
            <person name="Phuntumart V."/>
            <person name="Qutob D."/>
            <person name="Rehmany A."/>
            <person name="Rougon-Cardoso A."/>
            <person name="Ryden P."/>
            <person name="Torto-Alalibo T."/>
            <person name="Studholme D."/>
            <person name="Wang Y."/>
            <person name="Win J."/>
            <person name="Wood J."/>
            <person name="Clifton S.W."/>
            <person name="Rogers J."/>
            <person name="Van den Ackerveken G."/>
            <person name="Jones J.D."/>
            <person name="McDowell J.M."/>
            <person name="Beynon J."/>
            <person name="Tyler B.M."/>
        </authorList>
    </citation>
    <scope>NUCLEOTIDE SEQUENCE [LARGE SCALE GENOMIC DNA]</scope>
    <source>
        <strain evidence="2">Emoy2</strain>
    </source>
</reference>
<dbReference type="EMBL" id="ABWE02002995">
    <property type="status" value="NOT_ANNOTATED_CDS"/>
    <property type="molecule type" value="Genomic_DNA"/>
</dbReference>
<protein>
    <submittedName>
        <fullName evidence="1">Uncharacterized protein</fullName>
    </submittedName>
</protein>
<dbReference type="EnsemblProtists" id="HpaT813891">
    <property type="protein sequence ID" value="HpaP813891"/>
    <property type="gene ID" value="HpaG813891"/>
</dbReference>
<keyword evidence="2" id="KW-1185">Reference proteome</keyword>